<dbReference type="Proteomes" id="UP000246145">
    <property type="component" value="Unassembled WGS sequence"/>
</dbReference>
<reference evidence="2 3" key="1">
    <citation type="submission" date="2018-04" db="EMBL/GenBank/DDBJ databases">
        <title>Genomic Encyclopedia of Type Strains, Phase IV (KMG-IV): sequencing the most valuable type-strain genomes for metagenomic binning, comparative biology and taxonomic classification.</title>
        <authorList>
            <person name="Goeker M."/>
        </authorList>
    </citation>
    <scope>NUCLEOTIDE SEQUENCE [LARGE SCALE GENOMIC DNA]</scope>
    <source>
        <strain evidence="2 3">DSM 10065</strain>
    </source>
</reference>
<name>A0A2U1CMT0_9BURK</name>
<gene>
    <name evidence="2" type="ORF">C7440_1819</name>
</gene>
<dbReference type="Pfam" id="PF12276">
    <property type="entry name" value="DUF3617"/>
    <property type="match status" value="1"/>
</dbReference>
<dbReference type="InterPro" id="IPR022061">
    <property type="entry name" value="DUF3617"/>
</dbReference>
<comment type="caution">
    <text evidence="2">The sequence shown here is derived from an EMBL/GenBank/DDBJ whole genome shotgun (WGS) entry which is preliminary data.</text>
</comment>
<dbReference type="RefSeq" id="WP_116518298.1">
    <property type="nucleotide sequence ID" value="NZ_JACCEX010000002.1"/>
</dbReference>
<dbReference type="STRING" id="1231391.GCA_000308195_00525"/>
<dbReference type="AlphaFoldDB" id="A0A2U1CMT0"/>
<dbReference type="OrthoDB" id="8686930at2"/>
<feature type="chain" id="PRO_5015625045" description="DUF922 domain-containing protein" evidence="1">
    <location>
        <begin position="20"/>
        <end position="211"/>
    </location>
</feature>
<evidence type="ECO:0000313" key="2">
    <source>
        <dbReference type="EMBL" id="PVY62326.1"/>
    </source>
</evidence>
<accession>A0A2U1CMT0</accession>
<evidence type="ECO:0000256" key="1">
    <source>
        <dbReference type="SAM" id="SignalP"/>
    </source>
</evidence>
<feature type="signal peptide" evidence="1">
    <location>
        <begin position="1"/>
        <end position="19"/>
    </location>
</feature>
<evidence type="ECO:0008006" key="4">
    <source>
        <dbReference type="Google" id="ProtNLM"/>
    </source>
</evidence>
<organism evidence="2 3">
    <name type="scientific">Pusillimonas noertemannii</name>
    <dbReference type="NCBI Taxonomy" id="305977"/>
    <lineage>
        <taxon>Bacteria</taxon>
        <taxon>Pseudomonadati</taxon>
        <taxon>Pseudomonadota</taxon>
        <taxon>Betaproteobacteria</taxon>
        <taxon>Burkholderiales</taxon>
        <taxon>Alcaligenaceae</taxon>
        <taxon>Pusillimonas</taxon>
    </lineage>
</organism>
<keyword evidence="3" id="KW-1185">Reference proteome</keyword>
<protein>
    <recommendedName>
        <fullName evidence="4">DUF922 domain-containing protein</fullName>
    </recommendedName>
</protein>
<keyword evidence="1" id="KW-0732">Signal</keyword>
<evidence type="ECO:0000313" key="3">
    <source>
        <dbReference type="Proteomes" id="UP000246145"/>
    </source>
</evidence>
<dbReference type="EMBL" id="QEKO01000002">
    <property type="protein sequence ID" value="PVY62326.1"/>
    <property type="molecule type" value="Genomic_DNA"/>
</dbReference>
<proteinExistence type="predicted"/>
<sequence>MRRARLQCCLAALAWGASAAAPAFELSADMPPRQPGLWLMEQTGTISDGKTTFEIQKVWRVCLDGEADRALHELEVREQQASVAGLNERCDEPEPVFKEGRLSWSMYCSGPSPIEDKIGKTEIRHTTTFVSGEETRAETAVVNLDNLIQSKGRFDTVMKRLGACAEGKKAGDMLLMHWRVNGEETLKARQFRNVFEKVANSKTFTASRLNR</sequence>